<feature type="transmembrane region" description="Helical" evidence="6">
    <location>
        <begin position="95"/>
        <end position="119"/>
    </location>
</feature>
<evidence type="ECO:0000256" key="4">
    <source>
        <dbReference type="PIRSR" id="PIRSR606710-2"/>
    </source>
</evidence>
<dbReference type="STRING" id="1043002.A0A074XT28"/>
<evidence type="ECO:0000256" key="1">
    <source>
        <dbReference type="ARBA" id="ARBA00009865"/>
    </source>
</evidence>
<evidence type="ECO:0000256" key="6">
    <source>
        <dbReference type="SAM" id="Phobius"/>
    </source>
</evidence>
<dbReference type="GeneID" id="40747000"/>
<keyword evidence="6" id="KW-0812">Transmembrane</keyword>
<dbReference type="PANTHER" id="PTHR42812:SF5">
    <property type="entry name" value="ENDO-ARABINASE"/>
    <property type="match status" value="1"/>
</dbReference>
<keyword evidence="2 5" id="KW-0378">Hydrolase</keyword>
<evidence type="ECO:0000256" key="5">
    <source>
        <dbReference type="RuleBase" id="RU361187"/>
    </source>
</evidence>
<dbReference type="InterPro" id="IPR051795">
    <property type="entry name" value="Glycosyl_Hydrlase_43"/>
</dbReference>
<gene>
    <name evidence="7" type="ORF">M438DRAFT_342201</name>
</gene>
<dbReference type="CDD" id="cd08999">
    <property type="entry name" value="GH43_ABN-like"/>
    <property type="match status" value="1"/>
</dbReference>
<dbReference type="Pfam" id="PF04616">
    <property type="entry name" value="Glyco_hydro_43"/>
    <property type="match status" value="1"/>
</dbReference>
<protein>
    <submittedName>
        <fullName evidence="7">Arabinanase/levansucrase/invertase</fullName>
    </submittedName>
</protein>
<dbReference type="Gene3D" id="2.115.10.20">
    <property type="entry name" value="Glycosyl hydrolase domain, family 43"/>
    <property type="match status" value="1"/>
</dbReference>
<evidence type="ECO:0000256" key="3">
    <source>
        <dbReference type="ARBA" id="ARBA00023295"/>
    </source>
</evidence>
<dbReference type="Proteomes" id="UP000030706">
    <property type="component" value="Unassembled WGS sequence"/>
</dbReference>
<keyword evidence="3 5" id="KW-0326">Glycosidase</keyword>
<name>A0A074XT28_AURPU</name>
<dbReference type="GO" id="GO:0004553">
    <property type="term" value="F:hydrolase activity, hydrolyzing O-glycosyl compounds"/>
    <property type="evidence" value="ECO:0007669"/>
    <property type="project" value="InterPro"/>
</dbReference>
<dbReference type="OrthoDB" id="3879658at2759"/>
<keyword evidence="8" id="KW-1185">Reference proteome</keyword>
<evidence type="ECO:0000313" key="7">
    <source>
        <dbReference type="EMBL" id="KEQ88630.1"/>
    </source>
</evidence>
<keyword evidence="6" id="KW-0472">Membrane</keyword>
<feature type="site" description="Important for catalytic activity, responsible for pKa modulation of the active site Glu and correct orientation of both the proton donor and substrate" evidence="4">
    <location>
        <position position="286"/>
    </location>
</feature>
<dbReference type="GO" id="GO:0005975">
    <property type="term" value="P:carbohydrate metabolic process"/>
    <property type="evidence" value="ECO:0007669"/>
    <property type="project" value="InterPro"/>
</dbReference>
<proteinExistence type="inferred from homology"/>
<evidence type="ECO:0000256" key="2">
    <source>
        <dbReference type="ARBA" id="ARBA00022801"/>
    </source>
</evidence>
<dbReference type="PANTHER" id="PTHR42812">
    <property type="entry name" value="BETA-XYLOSIDASE"/>
    <property type="match status" value="1"/>
</dbReference>
<dbReference type="RefSeq" id="XP_029764817.1">
    <property type="nucleotide sequence ID" value="XM_029904694.1"/>
</dbReference>
<dbReference type="HOGENOM" id="CLU_009397_8_0_1"/>
<dbReference type="SUPFAM" id="SSF75005">
    <property type="entry name" value="Arabinanase/levansucrase/invertase"/>
    <property type="match status" value="1"/>
</dbReference>
<organism evidence="7 8">
    <name type="scientific">Aureobasidium pullulans EXF-150</name>
    <dbReference type="NCBI Taxonomy" id="1043002"/>
    <lineage>
        <taxon>Eukaryota</taxon>
        <taxon>Fungi</taxon>
        <taxon>Dikarya</taxon>
        <taxon>Ascomycota</taxon>
        <taxon>Pezizomycotina</taxon>
        <taxon>Dothideomycetes</taxon>
        <taxon>Dothideomycetidae</taxon>
        <taxon>Dothideales</taxon>
        <taxon>Saccotheciaceae</taxon>
        <taxon>Aureobasidium</taxon>
    </lineage>
</organism>
<reference evidence="7 8" key="1">
    <citation type="journal article" date="2014" name="BMC Genomics">
        <title>Genome sequencing of four Aureobasidium pullulans varieties: biotechnological potential, stress tolerance, and description of new species.</title>
        <authorList>
            <person name="Gostin Ar C."/>
            <person name="Ohm R.A."/>
            <person name="Kogej T."/>
            <person name="Sonjak S."/>
            <person name="Turk M."/>
            <person name="Zajc J."/>
            <person name="Zalar P."/>
            <person name="Grube M."/>
            <person name="Sun H."/>
            <person name="Han J."/>
            <person name="Sharma A."/>
            <person name="Chiniquy J."/>
            <person name="Ngan C.Y."/>
            <person name="Lipzen A."/>
            <person name="Barry K."/>
            <person name="Grigoriev I.V."/>
            <person name="Gunde-Cimerman N."/>
        </authorList>
    </citation>
    <scope>NUCLEOTIDE SEQUENCE [LARGE SCALE GENOMIC DNA]</scope>
    <source>
        <strain evidence="7 8">EXF-150</strain>
    </source>
</reference>
<dbReference type="InterPro" id="IPR023296">
    <property type="entry name" value="Glyco_hydro_beta-prop_sf"/>
</dbReference>
<keyword evidence="6" id="KW-1133">Transmembrane helix</keyword>
<sequence length="464" mass="50883">MHNLRPPVASESSPISPTAITEFRKRSLPPHIIEIQKKEALAMVTEHSGESKEEQPQSQPSFLIRHFYRPARTSGTDDHGSDAAPVSFSFLSRGFITLAATLCLIIVAVLCAVLTSIYVRHQRQEQAIRRSPVHEAIFANFPDPAIVKHEGLYYAFATTNAAGILAQAHNMTLADYGRSNIQMATSLDFKNWTLLDSKHDPLPDLGGWVKRGFNEKHIPFANVWAPAVIKRPSDGKFILYYSAAVENATRSHCIGAAISNTSSPAGPYFPLNTTITCPIKEGGAIDPTPFIDMDGSFYLAYKIDGNNVGRGGVCGNTVTPIVSTPIQLQRMKEDGVTPDGPETTILDRTEQDGPLVEAPFLVRSSGGIYFLFYSSGCTRDSSYDVKYAWAQNVTGPYQRADKPLLKTGDFKLLAPGSVGLTEVMEDETFGMAFHARVEAPYGKVRAMYTSTIRFNGSEVLLVRK</sequence>
<evidence type="ECO:0000313" key="8">
    <source>
        <dbReference type="Proteomes" id="UP000030706"/>
    </source>
</evidence>
<accession>A0A074XT28</accession>
<dbReference type="InterPro" id="IPR006710">
    <property type="entry name" value="Glyco_hydro_43"/>
</dbReference>
<dbReference type="EMBL" id="KL584975">
    <property type="protein sequence ID" value="KEQ88630.1"/>
    <property type="molecule type" value="Genomic_DNA"/>
</dbReference>
<comment type="similarity">
    <text evidence="1 5">Belongs to the glycosyl hydrolase 43 family.</text>
</comment>
<dbReference type="AlphaFoldDB" id="A0A074XT28"/>